<gene>
    <name evidence="5" type="ORF">HMPREF9943_01192</name>
</gene>
<evidence type="ECO:0000256" key="2">
    <source>
        <dbReference type="ARBA" id="ARBA00022112"/>
    </source>
</evidence>
<dbReference type="InterPro" id="IPR002678">
    <property type="entry name" value="DUF34/NIF3"/>
</dbReference>
<keyword evidence="6" id="KW-1185">Reference proteome</keyword>
<sequence length="244" mass="28003">MKVKEVIEIIEQRYPLSLQEEWDHSGFQCGDREQEVKKIMIALDCDKRTIKEAVENECNLLITHHPLLFKEISLDAQTSTGEMISLAIKNSLSIYSSHTPLDKVDMNEWLIEKLPVKDVSSPNEFVRSARLITPLGLKDFLKLVKETYSVEIIKYAGLKKEIQTISICGGSGSEFFLETDTDAYITGDTKYHIGEEAYNTNKLLIDVGHHIEKIMVPKLKAYLQERISVEIIESHSPDYYKFYL</sequence>
<feature type="binding site" evidence="4">
    <location>
        <position position="209"/>
    </location>
    <ligand>
        <name>a divalent metal cation</name>
        <dbReference type="ChEBI" id="CHEBI:60240"/>
        <label>1</label>
    </ligand>
</feature>
<dbReference type="Proteomes" id="UP000011758">
    <property type="component" value="Unassembled WGS sequence"/>
</dbReference>
<dbReference type="eggNOG" id="COG0327">
    <property type="taxonomic scope" value="Bacteria"/>
</dbReference>
<dbReference type="EMBL" id="AGEJ01000018">
    <property type="protein sequence ID" value="EMD16638.1"/>
    <property type="molecule type" value="Genomic_DNA"/>
</dbReference>
<accession>M2NEK0</accession>
<dbReference type="NCBIfam" id="TIGR00486">
    <property type="entry name" value="YbgI_SA1388"/>
    <property type="match status" value="1"/>
</dbReference>
<reference evidence="5 6" key="1">
    <citation type="submission" date="2013-02" db="EMBL/GenBank/DDBJ databases">
        <title>The Genome Sequence of Lactobacillus catenaformis F0143.</title>
        <authorList>
            <consortium name="The Broad Institute Genome Sequencing Platform"/>
            <person name="Earl A."/>
            <person name="Ward D."/>
            <person name="Feldgarden M."/>
            <person name="Gevers D."/>
            <person name="Izard J."/>
            <person name="Blanton J.M."/>
            <person name="Mathney J."/>
            <person name="Dewhirst F.E."/>
            <person name="Young S.K."/>
            <person name="Zeng Q."/>
            <person name="Gargeya S."/>
            <person name="Fitzgerald M."/>
            <person name="Haas B."/>
            <person name="Abouelleil A."/>
            <person name="Alvarado L."/>
            <person name="Arachchi H.M."/>
            <person name="Berlin A."/>
            <person name="Chapman S.B."/>
            <person name="Gearin G."/>
            <person name="Goldberg J."/>
            <person name="Griggs A."/>
            <person name="Gujja S."/>
            <person name="Hansen M."/>
            <person name="Heiman D."/>
            <person name="Howarth C."/>
            <person name="Larimer J."/>
            <person name="Lui A."/>
            <person name="MacDonald P.J.P."/>
            <person name="McCowen C."/>
            <person name="Montmayeur A."/>
            <person name="Murphy C."/>
            <person name="Neiman D."/>
            <person name="Pearson M."/>
            <person name="Priest M."/>
            <person name="Roberts A."/>
            <person name="Saif S."/>
            <person name="Shea T."/>
            <person name="Sisk P."/>
            <person name="Stolte C."/>
            <person name="Sykes S."/>
            <person name="Wortman J."/>
            <person name="Nusbaum C."/>
            <person name="Birren B."/>
        </authorList>
    </citation>
    <scope>NUCLEOTIDE SEQUENCE [LARGE SCALE GENOMIC DNA]</scope>
    <source>
        <strain evidence="5 6">OT 569</strain>
    </source>
</reference>
<dbReference type="OrthoDB" id="9792792at2"/>
<organism evidence="5 6">
    <name type="scientific">Eggerthia catenaformis OT 569 = DSM 20559</name>
    <dbReference type="NCBI Taxonomy" id="999415"/>
    <lineage>
        <taxon>Bacteria</taxon>
        <taxon>Bacillati</taxon>
        <taxon>Bacillota</taxon>
        <taxon>Erysipelotrichia</taxon>
        <taxon>Erysipelotrichales</taxon>
        <taxon>Coprobacillaceae</taxon>
        <taxon>Eggerthia</taxon>
    </lineage>
</organism>
<dbReference type="Gene3D" id="3.40.1390.30">
    <property type="entry name" value="NIF3 (NGG1p interacting factor 3)-like"/>
    <property type="match status" value="2"/>
</dbReference>
<dbReference type="STRING" id="999415.HMPREF9943_01192"/>
<name>M2NEK0_9FIRM</name>
<evidence type="ECO:0000313" key="6">
    <source>
        <dbReference type="Proteomes" id="UP000011758"/>
    </source>
</evidence>
<evidence type="ECO:0000313" key="5">
    <source>
        <dbReference type="EMBL" id="EMD16638.1"/>
    </source>
</evidence>
<feature type="binding site" evidence="4">
    <location>
        <position position="65"/>
    </location>
    <ligand>
        <name>a divalent metal cation</name>
        <dbReference type="ChEBI" id="CHEBI:60240"/>
        <label>1</label>
    </ligand>
</feature>
<feature type="binding site" evidence="4">
    <location>
        <position position="64"/>
    </location>
    <ligand>
        <name>a divalent metal cation</name>
        <dbReference type="ChEBI" id="CHEBI:60240"/>
        <label>2</label>
    </ligand>
</feature>
<proteinExistence type="inferred from homology"/>
<keyword evidence="3 4" id="KW-0479">Metal-binding</keyword>
<comment type="caution">
    <text evidence="5">The sequence shown here is derived from an EMBL/GenBank/DDBJ whole genome shotgun (WGS) entry which is preliminary data.</text>
</comment>
<dbReference type="BioCyc" id="ECAT999415-HMP:GTTI-1226-MONOMER"/>
<protein>
    <recommendedName>
        <fullName evidence="2">GTP cyclohydrolase 1 type 2 homolog</fullName>
    </recommendedName>
</protein>
<dbReference type="PANTHER" id="PTHR13799:SF14">
    <property type="entry name" value="GTP CYCLOHYDROLASE 1 TYPE 2 HOMOLOG"/>
    <property type="match status" value="1"/>
</dbReference>
<dbReference type="PATRIC" id="fig|999415.3.peg.1210"/>
<dbReference type="GO" id="GO:0046872">
    <property type="term" value="F:metal ion binding"/>
    <property type="evidence" value="ECO:0007669"/>
    <property type="project" value="UniProtKB-KW"/>
</dbReference>
<evidence type="ECO:0000256" key="3">
    <source>
        <dbReference type="ARBA" id="ARBA00022723"/>
    </source>
</evidence>
<evidence type="ECO:0000256" key="4">
    <source>
        <dbReference type="PIRSR" id="PIRSR602678-1"/>
    </source>
</evidence>
<comment type="similarity">
    <text evidence="1">Belongs to the GTP cyclohydrolase I type 2/NIF3 family.</text>
</comment>
<dbReference type="PANTHER" id="PTHR13799">
    <property type="entry name" value="NGG1 INTERACTING FACTOR 3"/>
    <property type="match status" value="1"/>
</dbReference>
<feature type="binding site" evidence="4">
    <location>
        <position position="212"/>
    </location>
    <ligand>
        <name>a divalent metal cation</name>
        <dbReference type="ChEBI" id="CHEBI:60240"/>
        <label>1</label>
    </ligand>
</feature>
<dbReference type="RefSeq" id="WP_004803098.1">
    <property type="nucleotide sequence ID" value="NZ_AUGJ01000002.1"/>
</dbReference>
<dbReference type="GO" id="GO:0005737">
    <property type="term" value="C:cytoplasm"/>
    <property type="evidence" value="ECO:0007669"/>
    <property type="project" value="TreeGrafter"/>
</dbReference>
<dbReference type="InterPro" id="IPR036069">
    <property type="entry name" value="DUF34/NIF3_sf"/>
</dbReference>
<feature type="binding site" evidence="4">
    <location>
        <position position="102"/>
    </location>
    <ligand>
        <name>a divalent metal cation</name>
        <dbReference type="ChEBI" id="CHEBI:60240"/>
        <label>1</label>
    </ligand>
</feature>
<dbReference type="AlphaFoldDB" id="M2NEK0"/>
<dbReference type="SUPFAM" id="SSF102705">
    <property type="entry name" value="NIF3 (NGG1p interacting factor 3)-like"/>
    <property type="match status" value="1"/>
</dbReference>
<dbReference type="Pfam" id="PF01784">
    <property type="entry name" value="DUF34_NIF3"/>
    <property type="match status" value="1"/>
</dbReference>
<dbReference type="FunFam" id="3.40.1390.30:FF:000001">
    <property type="entry name" value="GTP cyclohydrolase 1 type 2"/>
    <property type="match status" value="1"/>
</dbReference>
<evidence type="ECO:0000256" key="1">
    <source>
        <dbReference type="ARBA" id="ARBA00006964"/>
    </source>
</evidence>